<dbReference type="InterPro" id="IPR008462">
    <property type="entry name" value="CsbD"/>
</dbReference>
<gene>
    <name evidence="4" type="ORF">RXV79_26385</name>
</gene>
<evidence type="ECO:0000259" key="3">
    <source>
        <dbReference type="Pfam" id="PF05532"/>
    </source>
</evidence>
<evidence type="ECO:0000256" key="2">
    <source>
        <dbReference type="SAM" id="MobiDB-lite"/>
    </source>
</evidence>
<dbReference type="EMBL" id="CP136336">
    <property type="protein sequence ID" value="WOB08415.1"/>
    <property type="molecule type" value="Genomic_DNA"/>
</dbReference>
<dbReference type="Proteomes" id="UP001303946">
    <property type="component" value="Chromosome"/>
</dbReference>
<reference evidence="4 5" key="1">
    <citation type="submission" date="2023-10" db="EMBL/GenBank/DDBJ databases">
        <title>Bacteria for the degradation of biodegradable plastic PBAT(Polybutylene adipate terephthalate).</title>
        <authorList>
            <person name="Weon H.-Y."/>
            <person name="Yeon J."/>
        </authorList>
    </citation>
    <scope>NUCLEOTIDE SEQUENCE [LARGE SCALE GENOMIC DNA]</scope>
    <source>
        <strain evidence="4 5">SBD 7-3</strain>
    </source>
</reference>
<dbReference type="Pfam" id="PF05532">
    <property type="entry name" value="CsbD"/>
    <property type="match status" value="1"/>
</dbReference>
<organism evidence="4 5">
    <name type="scientific">Piscinibacter gummiphilus</name>
    <dbReference type="NCBI Taxonomy" id="946333"/>
    <lineage>
        <taxon>Bacteria</taxon>
        <taxon>Pseudomonadati</taxon>
        <taxon>Pseudomonadota</taxon>
        <taxon>Betaproteobacteria</taxon>
        <taxon>Burkholderiales</taxon>
        <taxon>Sphaerotilaceae</taxon>
        <taxon>Piscinibacter</taxon>
    </lineage>
</organism>
<evidence type="ECO:0000313" key="5">
    <source>
        <dbReference type="Proteomes" id="UP001303946"/>
    </source>
</evidence>
<feature type="compositionally biased region" description="Basic and acidic residues" evidence="2">
    <location>
        <begin position="1"/>
        <end position="14"/>
    </location>
</feature>
<protein>
    <submittedName>
        <fullName evidence="4">CsbD family protein</fullName>
    </submittedName>
</protein>
<dbReference type="SUPFAM" id="SSF69047">
    <property type="entry name" value="Hypothetical protein YjbJ"/>
    <property type="match status" value="1"/>
</dbReference>
<feature type="compositionally biased region" description="Basic and acidic residues" evidence="2">
    <location>
        <begin position="52"/>
        <end position="61"/>
    </location>
</feature>
<dbReference type="RefSeq" id="WP_316701162.1">
    <property type="nucleotide sequence ID" value="NZ_CP136336.1"/>
</dbReference>
<name>A0ABZ0CZE7_9BURK</name>
<evidence type="ECO:0000313" key="4">
    <source>
        <dbReference type="EMBL" id="WOB08415.1"/>
    </source>
</evidence>
<feature type="region of interest" description="Disordered" evidence="2">
    <location>
        <begin position="1"/>
        <end position="61"/>
    </location>
</feature>
<comment type="similarity">
    <text evidence="1">Belongs to the UPF0337 (CsbD) family.</text>
</comment>
<keyword evidence="5" id="KW-1185">Reference proteome</keyword>
<dbReference type="InterPro" id="IPR036629">
    <property type="entry name" value="YjbJ_sf"/>
</dbReference>
<sequence length="61" mass="6383">MNKDQVKGAVKDAAGKVQRKTGEAIGSPKHEARGAAKQVEGKAQKALGNAREAVKGSRDRV</sequence>
<dbReference type="Gene3D" id="1.10.1470.10">
    <property type="entry name" value="YjbJ"/>
    <property type="match status" value="1"/>
</dbReference>
<feature type="compositionally biased region" description="Basic and acidic residues" evidence="2">
    <location>
        <begin position="28"/>
        <end position="43"/>
    </location>
</feature>
<feature type="domain" description="CsbD-like" evidence="3">
    <location>
        <begin position="4"/>
        <end position="55"/>
    </location>
</feature>
<proteinExistence type="inferred from homology"/>
<accession>A0ABZ0CZE7</accession>
<evidence type="ECO:0000256" key="1">
    <source>
        <dbReference type="ARBA" id="ARBA00009129"/>
    </source>
</evidence>